<dbReference type="PANTHER" id="PTHR36852">
    <property type="entry name" value="PROTEIN GVPL 2"/>
    <property type="match status" value="1"/>
</dbReference>
<feature type="compositionally biased region" description="Low complexity" evidence="4">
    <location>
        <begin position="7"/>
        <end position="17"/>
    </location>
</feature>
<evidence type="ECO:0000256" key="3">
    <source>
        <dbReference type="ARBA" id="ARBA00035643"/>
    </source>
</evidence>
<dbReference type="Proteomes" id="UP001321018">
    <property type="component" value="Unassembled WGS sequence"/>
</dbReference>
<gene>
    <name evidence="5" type="ORF">OB960_00765</name>
</gene>
<sequence>MSPEQNPSSNAHSSGSRSESESESENGPSDGEGSDSPPSRENDGLSEGEQPEIDEGRYIYCLVSVPGGDDDSNVDFETTGVEGEPVSVVTVDGIGAVVHECDEIYDSADFSRIRRWLVRHQSVVDDAGQAFGTPLPFQFDTILRGDDDGVREWIRSEFETLETVLDSLADHWEYRVEVVRTDPIDDSTLAELDDELASLRERIDEAGDGAGFLLEKQYESRAKEVRANKRAILADDLRDRLSEHAREVHELERTPTATLGDDAGDGDDDKETLCRLTLLAHEDEESAVGSVLDDVAAEQGIEVRFTGPWPPYTFAPELGDSSGRDSGGGSGGDADAPADRDGLGERTVAENSTGTEDNHTSNPHSTHDR</sequence>
<reference evidence="5" key="1">
    <citation type="submission" date="2022-09" db="EMBL/GenBank/DDBJ databases">
        <title>Enrichment on poylsaccharides allowed isolation of novel metabolic and taxonomic groups of Haloarchaea.</title>
        <authorList>
            <person name="Sorokin D.Y."/>
            <person name="Elcheninov A.G."/>
            <person name="Khizhniak T.V."/>
            <person name="Kolganova T.V."/>
            <person name="Kublanov I.V."/>
        </authorList>
    </citation>
    <scope>NUCLEOTIDE SEQUENCE</scope>
    <source>
        <strain evidence="5">AArc-xg1-1</strain>
    </source>
</reference>
<evidence type="ECO:0000256" key="1">
    <source>
        <dbReference type="ARBA" id="ARBA00022987"/>
    </source>
</evidence>
<dbReference type="NCBIfam" id="NF045778">
    <property type="entry name" value="gas_vesic_GvpL"/>
    <property type="match status" value="1"/>
</dbReference>
<feature type="compositionally biased region" description="Polar residues" evidence="4">
    <location>
        <begin position="349"/>
        <end position="369"/>
    </location>
</feature>
<comment type="similarity">
    <text evidence="3">Belongs to the gas vesicle GvpF/GvpL family.</text>
</comment>
<dbReference type="EMBL" id="JAOPKA010000001">
    <property type="protein sequence ID" value="MCU4739933.1"/>
    <property type="molecule type" value="Genomic_DNA"/>
</dbReference>
<evidence type="ECO:0000256" key="4">
    <source>
        <dbReference type="SAM" id="MobiDB-lite"/>
    </source>
</evidence>
<protein>
    <submittedName>
        <fullName evidence="5">GvpL/GvpF family gas vesicle protein</fullName>
    </submittedName>
</protein>
<feature type="compositionally biased region" description="Basic and acidic residues" evidence="4">
    <location>
        <begin position="337"/>
        <end position="348"/>
    </location>
</feature>
<accession>A0AAP2YW00</accession>
<dbReference type="InterPro" id="IPR009430">
    <property type="entry name" value="GvpL/GvpF"/>
</dbReference>
<dbReference type="PANTHER" id="PTHR36852:SF1">
    <property type="entry name" value="PROTEIN GVPL 2"/>
    <property type="match status" value="1"/>
</dbReference>
<dbReference type="GO" id="GO:0031412">
    <property type="term" value="P:gas vesicle organization"/>
    <property type="evidence" value="ECO:0007669"/>
    <property type="project" value="InterPro"/>
</dbReference>
<comment type="caution">
    <text evidence="5">The sequence shown here is derived from an EMBL/GenBank/DDBJ whole genome shotgun (WGS) entry which is preliminary data.</text>
</comment>
<proteinExistence type="inferred from homology"/>
<name>A0AAP2YW00_9EURY</name>
<feature type="region of interest" description="Disordered" evidence="4">
    <location>
        <begin position="1"/>
        <end position="53"/>
    </location>
</feature>
<organism evidence="5 6">
    <name type="scientific">Natronoglomus mannanivorans</name>
    <dbReference type="NCBI Taxonomy" id="2979990"/>
    <lineage>
        <taxon>Archaea</taxon>
        <taxon>Methanobacteriati</taxon>
        <taxon>Methanobacteriota</taxon>
        <taxon>Stenosarchaea group</taxon>
        <taxon>Halobacteria</taxon>
        <taxon>Halobacteriales</taxon>
        <taxon>Natrialbaceae</taxon>
        <taxon>Natronoglomus</taxon>
    </lineage>
</organism>
<dbReference type="RefSeq" id="WP_338001792.1">
    <property type="nucleotide sequence ID" value="NZ_JAOPKA010000001.1"/>
</dbReference>
<dbReference type="Pfam" id="PF06386">
    <property type="entry name" value="GvpL_GvpF"/>
    <property type="match status" value="1"/>
</dbReference>
<feature type="region of interest" description="Disordered" evidence="4">
    <location>
        <begin position="305"/>
        <end position="369"/>
    </location>
</feature>
<dbReference type="GO" id="GO:0031411">
    <property type="term" value="C:gas vesicle"/>
    <property type="evidence" value="ECO:0007669"/>
    <property type="project" value="UniProtKB-SubCell"/>
</dbReference>
<dbReference type="AlphaFoldDB" id="A0AAP2YW00"/>
<evidence type="ECO:0000313" key="5">
    <source>
        <dbReference type="EMBL" id="MCU4739933.1"/>
    </source>
</evidence>
<feature type="region of interest" description="Disordered" evidence="4">
    <location>
        <begin position="246"/>
        <end position="268"/>
    </location>
</feature>
<dbReference type="InterPro" id="IPR054796">
    <property type="entry name" value="Gas_vesic_GvpL"/>
</dbReference>
<evidence type="ECO:0000313" key="6">
    <source>
        <dbReference type="Proteomes" id="UP001321018"/>
    </source>
</evidence>
<comment type="subcellular location">
    <subcellularLocation>
        <location evidence="2">Gas vesicle</location>
    </subcellularLocation>
</comment>
<feature type="compositionally biased region" description="Low complexity" evidence="4">
    <location>
        <begin position="25"/>
        <end position="37"/>
    </location>
</feature>
<feature type="compositionally biased region" description="Acidic residues" evidence="4">
    <location>
        <begin position="44"/>
        <end position="53"/>
    </location>
</feature>
<keyword evidence="1" id="KW-0304">Gas vesicle</keyword>
<evidence type="ECO:0000256" key="2">
    <source>
        <dbReference type="ARBA" id="ARBA00035108"/>
    </source>
</evidence>